<evidence type="ECO:0000259" key="5">
    <source>
        <dbReference type="Pfam" id="PF15915"/>
    </source>
</evidence>
<evidence type="ECO:0000259" key="4">
    <source>
        <dbReference type="Pfam" id="PF04967"/>
    </source>
</evidence>
<dbReference type="PANTHER" id="PTHR34236">
    <property type="entry name" value="DIMETHYL SULFOXIDE REDUCTASE TRANSCRIPTIONAL ACTIVATOR"/>
    <property type="match status" value="1"/>
</dbReference>
<feature type="domain" description="Bacterioopsin transcriptional activator GAF and HTH associated" evidence="5">
    <location>
        <begin position="6"/>
        <end position="143"/>
    </location>
</feature>
<evidence type="ECO:0000313" key="7">
    <source>
        <dbReference type="Proteomes" id="UP001254813"/>
    </source>
</evidence>
<comment type="caution">
    <text evidence="6">The sequence shown here is derived from an EMBL/GenBank/DDBJ whole genome shotgun (WGS) entry which is preliminary data.</text>
</comment>
<dbReference type="RefSeq" id="WP_310927540.1">
    <property type="nucleotide sequence ID" value="NZ_JAMQOQ010000001.1"/>
</dbReference>
<feature type="compositionally biased region" description="Basic and acidic residues" evidence="3">
    <location>
        <begin position="215"/>
        <end position="232"/>
    </location>
</feature>
<dbReference type="InterPro" id="IPR031803">
    <property type="entry name" value="BAT_GAF/HTH-assoc"/>
</dbReference>
<dbReference type="InterPro" id="IPR007050">
    <property type="entry name" value="HTH_bacterioopsin"/>
</dbReference>
<keyword evidence="7" id="KW-1185">Reference proteome</keyword>
<evidence type="ECO:0000256" key="3">
    <source>
        <dbReference type="SAM" id="MobiDB-lite"/>
    </source>
</evidence>
<dbReference type="Pfam" id="PF15915">
    <property type="entry name" value="BAT"/>
    <property type="match status" value="1"/>
</dbReference>
<dbReference type="Pfam" id="PF04967">
    <property type="entry name" value="HTH_10"/>
    <property type="match status" value="1"/>
</dbReference>
<sequence>MGAIATFELDGEAFALGRALAAVPSVRIDLERVVPVDGGVLPYVWVWGSGADEFGAVAAETEGIAEVRRVESFEDVTLYRLRWDPALDRFTAAILDADATVLEASGTAEGWRFELRFETRENLADFQTYCRERDIRATVTRVQSLRELEAETYGLTEAQRDALRVAYESGYFAEPRETTADELAGRFDVSGRAFSGRLRRGTQQLVGSTVVEKPGPGDRNADAADADGRTGP</sequence>
<reference evidence="6 7" key="1">
    <citation type="submission" date="2022-06" db="EMBL/GenBank/DDBJ databases">
        <title>Halogeometricum sp. a new haloarchaeum isolate from saline soil.</title>
        <authorList>
            <person name="Strakova D."/>
            <person name="Galisteo C."/>
            <person name="Sanchez-Porro C."/>
            <person name="Ventosa A."/>
        </authorList>
    </citation>
    <scope>NUCLEOTIDE SEQUENCE [LARGE SCALE GENOMIC DNA]</scope>
    <source>
        <strain evidence="7">S3BR25-2</strain>
    </source>
</reference>
<proteinExistence type="predicted"/>
<keyword evidence="1" id="KW-0805">Transcription regulation</keyword>
<organism evidence="6 7">
    <name type="scientific">Halogeometricum luteum</name>
    <dbReference type="NCBI Taxonomy" id="2950537"/>
    <lineage>
        <taxon>Archaea</taxon>
        <taxon>Methanobacteriati</taxon>
        <taxon>Methanobacteriota</taxon>
        <taxon>Stenosarchaea group</taxon>
        <taxon>Halobacteria</taxon>
        <taxon>Halobacteriales</taxon>
        <taxon>Haloferacaceae</taxon>
        <taxon>Halogeometricum</taxon>
    </lineage>
</organism>
<dbReference type="PANTHER" id="PTHR34236:SF1">
    <property type="entry name" value="DIMETHYL SULFOXIDE REDUCTASE TRANSCRIPTIONAL ACTIVATOR"/>
    <property type="match status" value="1"/>
</dbReference>
<feature type="domain" description="HTH bat-type" evidence="4">
    <location>
        <begin position="155"/>
        <end position="206"/>
    </location>
</feature>
<accession>A0ABU2FYW5</accession>
<evidence type="ECO:0000256" key="2">
    <source>
        <dbReference type="ARBA" id="ARBA00023163"/>
    </source>
</evidence>
<gene>
    <name evidence="6" type="ORF">NDI79_06020</name>
</gene>
<evidence type="ECO:0000313" key="6">
    <source>
        <dbReference type="EMBL" id="MDS0293727.1"/>
    </source>
</evidence>
<protein>
    <submittedName>
        <fullName evidence="6">Helix-turn-helix domain-containing protein</fullName>
    </submittedName>
</protein>
<dbReference type="Proteomes" id="UP001254813">
    <property type="component" value="Unassembled WGS sequence"/>
</dbReference>
<feature type="region of interest" description="Disordered" evidence="3">
    <location>
        <begin position="204"/>
        <end position="232"/>
    </location>
</feature>
<keyword evidence="2" id="KW-0804">Transcription</keyword>
<dbReference type="EMBL" id="JAMQOQ010000001">
    <property type="protein sequence ID" value="MDS0293727.1"/>
    <property type="molecule type" value="Genomic_DNA"/>
</dbReference>
<name>A0ABU2FYW5_9EURY</name>
<evidence type="ECO:0000256" key="1">
    <source>
        <dbReference type="ARBA" id="ARBA00023015"/>
    </source>
</evidence>